<dbReference type="OrthoDB" id="10673353at2759"/>
<feature type="coiled-coil region" evidence="1">
    <location>
        <begin position="543"/>
        <end position="599"/>
    </location>
</feature>
<evidence type="ECO:0000313" key="5">
    <source>
        <dbReference type="Proteomes" id="UP000039865"/>
    </source>
</evidence>
<evidence type="ECO:0000256" key="1">
    <source>
        <dbReference type="SAM" id="Coils"/>
    </source>
</evidence>
<proteinExistence type="predicted"/>
<reference evidence="4 5" key="1">
    <citation type="submission" date="2014-06" db="EMBL/GenBank/DDBJ databases">
        <authorList>
            <person name="Swart Estienne"/>
        </authorList>
    </citation>
    <scope>NUCLEOTIDE SEQUENCE [LARGE SCALE GENOMIC DNA]</scope>
    <source>
        <strain evidence="4 5">130c</strain>
    </source>
</reference>
<name>A0A078A071_STYLE</name>
<dbReference type="InParanoid" id="A0A078A071"/>
<dbReference type="InterPro" id="IPR008984">
    <property type="entry name" value="SMAD_FHA_dom_sf"/>
</dbReference>
<keyword evidence="5" id="KW-1185">Reference proteome</keyword>
<dbReference type="AlphaFoldDB" id="A0A078A071"/>
<sequence>MTIGQLIPLAFLTVDFSNTVTSQSNDKSDNHKSMGSSRESNIHKRSQSAIKGNSSNQLNSHSQNTYGKQSQFSFSPLKQGIKYLKLMQLEQQKNGQVIVTNKIENEEEKIQLIKVKSETNKQISQSNGQLSSILNINAKYNQNNHVQNITNYDIINRISSKEQLNKILSNLSNQHNDKLFNGTDQNNGIPQASTNDTVDQQNKIILVNNQEYAQKVLDAILIQSMAKINLRVIDGKALDPPELSINGHGLENIQGLRGQNDGIVYFGAKRYDKNDDLDNYPFNDYVFEQDPDDFINYFGDRHFMIQYDYDANRYLLRDSGMGSGTFLKIQRDHILKSGQLISIGKDLNFLVVIDKQTNDDSFVNENMFNENQEYNPNNISAASNDLNQIIQNISINFVENLLSKNDSSLLNAKYDLKKGPYLDCNAVLTSLIISGFQRMEMEKIKRVPMGLGFGNLKQKNSVNTHNIIDDAIEFMFEDREVDERFLHKLEVIGVLRGNLDPLTQYVDEIAYKNLDYKMRDHPDPTVGKMIKIQQLGVQYLLFLQELQKKKAEIHSQYSNYEKENAAKLKLFKKKQDEKIKDLERKNDHAEYMINIYEEKLKKLRHIKKASI</sequence>
<dbReference type="InterPro" id="IPR032714">
    <property type="entry name" value="DZIP1_N"/>
</dbReference>
<accession>A0A078A071</accession>
<protein>
    <recommendedName>
        <fullName evidence="3">Cilium assembly protein DZIP1 N-terminal domain-containing protein</fullName>
    </recommendedName>
</protein>
<dbReference type="EMBL" id="CCKQ01004433">
    <property type="protein sequence ID" value="CDW75591.1"/>
    <property type="molecule type" value="Genomic_DNA"/>
</dbReference>
<dbReference type="Proteomes" id="UP000039865">
    <property type="component" value="Unassembled WGS sequence"/>
</dbReference>
<keyword evidence="1" id="KW-0175">Coiled coil</keyword>
<dbReference type="Pfam" id="PF13815">
    <property type="entry name" value="Dzip-like_N"/>
    <property type="match status" value="1"/>
</dbReference>
<dbReference type="CDD" id="cd00060">
    <property type="entry name" value="FHA"/>
    <property type="match status" value="1"/>
</dbReference>
<evidence type="ECO:0000313" key="4">
    <source>
        <dbReference type="EMBL" id="CDW75591.1"/>
    </source>
</evidence>
<organism evidence="4 5">
    <name type="scientific">Stylonychia lemnae</name>
    <name type="common">Ciliate</name>
    <dbReference type="NCBI Taxonomy" id="5949"/>
    <lineage>
        <taxon>Eukaryota</taxon>
        <taxon>Sar</taxon>
        <taxon>Alveolata</taxon>
        <taxon>Ciliophora</taxon>
        <taxon>Intramacronucleata</taxon>
        <taxon>Spirotrichea</taxon>
        <taxon>Stichotrichia</taxon>
        <taxon>Sporadotrichida</taxon>
        <taxon>Oxytrichidae</taxon>
        <taxon>Stylonychinae</taxon>
        <taxon>Stylonychia</taxon>
    </lineage>
</organism>
<evidence type="ECO:0000256" key="2">
    <source>
        <dbReference type="SAM" id="MobiDB-lite"/>
    </source>
</evidence>
<evidence type="ECO:0000259" key="3">
    <source>
        <dbReference type="Pfam" id="PF13815"/>
    </source>
</evidence>
<feature type="domain" description="Cilium assembly protein DZIP1 N-terminal" evidence="3">
    <location>
        <begin position="475"/>
        <end position="584"/>
    </location>
</feature>
<feature type="compositionally biased region" description="Low complexity" evidence="2">
    <location>
        <begin position="53"/>
        <end position="64"/>
    </location>
</feature>
<dbReference type="SUPFAM" id="SSF49879">
    <property type="entry name" value="SMAD/FHA domain"/>
    <property type="match status" value="1"/>
</dbReference>
<feature type="region of interest" description="Disordered" evidence="2">
    <location>
        <begin position="20"/>
        <end position="71"/>
    </location>
</feature>
<gene>
    <name evidence="4" type="primary">Contig5628.g6031</name>
    <name evidence="4" type="ORF">STYLEM_4581</name>
</gene>